<evidence type="ECO:0000313" key="1">
    <source>
        <dbReference type="EMBL" id="RCH82651.1"/>
    </source>
</evidence>
<protein>
    <submittedName>
        <fullName evidence="1">Uncharacterized protein</fullName>
    </submittedName>
</protein>
<organism evidence="1 2">
    <name type="scientific">Rhizopus azygosporus</name>
    <name type="common">Rhizopus microsporus var. azygosporus</name>
    <dbReference type="NCBI Taxonomy" id="86630"/>
    <lineage>
        <taxon>Eukaryota</taxon>
        <taxon>Fungi</taxon>
        <taxon>Fungi incertae sedis</taxon>
        <taxon>Mucoromycota</taxon>
        <taxon>Mucoromycotina</taxon>
        <taxon>Mucoromycetes</taxon>
        <taxon>Mucorales</taxon>
        <taxon>Mucorineae</taxon>
        <taxon>Rhizopodaceae</taxon>
        <taxon>Rhizopus</taxon>
    </lineage>
</organism>
<dbReference type="OrthoDB" id="2264205at2759"/>
<dbReference type="AlphaFoldDB" id="A0A367IYX0"/>
<comment type="caution">
    <text evidence="1">The sequence shown here is derived from an EMBL/GenBank/DDBJ whole genome shotgun (WGS) entry which is preliminary data.</text>
</comment>
<keyword evidence="2" id="KW-1185">Reference proteome</keyword>
<reference evidence="1 2" key="1">
    <citation type="journal article" date="2018" name="G3 (Bethesda)">
        <title>Phylogenetic and Phylogenomic Definition of Rhizopus Species.</title>
        <authorList>
            <person name="Gryganskyi A.P."/>
            <person name="Golan J."/>
            <person name="Dolatabadi S."/>
            <person name="Mondo S."/>
            <person name="Robb S."/>
            <person name="Idnurm A."/>
            <person name="Muszewska A."/>
            <person name="Steczkiewicz K."/>
            <person name="Masonjones S."/>
            <person name="Liao H.L."/>
            <person name="Gajdeczka M.T."/>
            <person name="Anike F."/>
            <person name="Vuek A."/>
            <person name="Anishchenko I.M."/>
            <person name="Voigt K."/>
            <person name="de Hoog G.S."/>
            <person name="Smith M.E."/>
            <person name="Heitman J."/>
            <person name="Vilgalys R."/>
            <person name="Stajich J.E."/>
        </authorList>
    </citation>
    <scope>NUCLEOTIDE SEQUENCE [LARGE SCALE GENOMIC DNA]</scope>
    <source>
        <strain evidence="1 2">CBS 357.93</strain>
    </source>
</reference>
<gene>
    <name evidence="1" type="ORF">CU097_003055</name>
</gene>
<sequence length="111" mass="12346">MVLRGPHPNVCASVPLTDETRRYLEVYITRQDCNDTVNNSLVFPDAKMKIFPCSSLENSAKTINLKLIFGTIMDLGIVTDPAAGFFIGSGYAVLNIYQNKNTSDVNRFQEP</sequence>
<accession>A0A367IYX0</accession>
<proteinExistence type="predicted"/>
<dbReference type="Proteomes" id="UP000252139">
    <property type="component" value="Unassembled WGS sequence"/>
</dbReference>
<dbReference type="EMBL" id="PJQL01002941">
    <property type="protein sequence ID" value="RCH82651.1"/>
    <property type="molecule type" value="Genomic_DNA"/>
</dbReference>
<name>A0A367IYX0_RHIAZ</name>
<evidence type="ECO:0000313" key="2">
    <source>
        <dbReference type="Proteomes" id="UP000252139"/>
    </source>
</evidence>